<reference evidence="8" key="1">
    <citation type="submission" date="2015-04" db="UniProtKB">
        <authorList>
            <consortium name="EnsemblPlants"/>
        </authorList>
    </citation>
    <scope>IDENTIFICATION</scope>
</reference>
<dbReference type="PROSITE" id="PS50888">
    <property type="entry name" value="BHLH"/>
    <property type="match status" value="1"/>
</dbReference>
<dbReference type="EnsemblPlants" id="OPUNC02G01010.1">
    <property type="protein sequence ID" value="OPUNC02G01010.1"/>
    <property type="gene ID" value="OPUNC02G01010"/>
</dbReference>
<keyword evidence="4" id="KW-0804">Transcription</keyword>
<accession>A0A0E0JUT1</accession>
<dbReference type="GO" id="GO:0043565">
    <property type="term" value="F:sequence-specific DNA binding"/>
    <property type="evidence" value="ECO:0007669"/>
    <property type="project" value="TreeGrafter"/>
</dbReference>
<dbReference type="InterPro" id="IPR051358">
    <property type="entry name" value="TF_AMS/ICE1/BHLH6-like"/>
</dbReference>
<dbReference type="Gramene" id="OPUNC02G01010.1">
    <property type="protein sequence ID" value="OPUNC02G01010.1"/>
    <property type="gene ID" value="OPUNC02G01010"/>
</dbReference>
<dbReference type="GO" id="GO:0046983">
    <property type="term" value="F:protein dimerization activity"/>
    <property type="evidence" value="ECO:0007669"/>
    <property type="project" value="InterPro"/>
</dbReference>
<evidence type="ECO:0000256" key="4">
    <source>
        <dbReference type="ARBA" id="ARBA00023163"/>
    </source>
</evidence>
<dbReference type="SUPFAM" id="SSF47459">
    <property type="entry name" value="HLH, helix-loop-helix DNA-binding domain"/>
    <property type="match status" value="1"/>
</dbReference>
<comment type="similarity">
    <text evidence="2">Belongs to the bHLH protein family.</text>
</comment>
<feature type="compositionally biased region" description="Basic and acidic residues" evidence="6">
    <location>
        <begin position="260"/>
        <end position="269"/>
    </location>
</feature>
<dbReference type="STRING" id="4537.A0A0E0JUT1"/>
<dbReference type="HOGENOM" id="CLU_037477_0_0_1"/>
<evidence type="ECO:0000256" key="1">
    <source>
        <dbReference type="ARBA" id="ARBA00004123"/>
    </source>
</evidence>
<dbReference type="GO" id="GO:0048657">
    <property type="term" value="P:anther wall tapetum cell differentiation"/>
    <property type="evidence" value="ECO:0007669"/>
    <property type="project" value="EnsemblPlants"/>
</dbReference>
<name>A0A0E0JUT1_ORYPU</name>
<evidence type="ECO:0000259" key="7">
    <source>
        <dbReference type="PROSITE" id="PS50888"/>
    </source>
</evidence>
<reference evidence="8" key="2">
    <citation type="submission" date="2018-05" db="EMBL/GenBank/DDBJ databases">
        <title>OpunRS2 (Oryza punctata Reference Sequence Version 2).</title>
        <authorList>
            <person name="Zhang J."/>
            <person name="Kudrna D."/>
            <person name="Lee S."/>
            <person name="Talag J."/>
            <person name="Welchert J."/>
            <person name="Wing R.A."/>
        </authorList>
    </citation>
    <scope>NUCLEOTIDE SEQUENCE [LARGE SCALE GENOMIC DNA]</scope>
</reference>
<feature type="domain" description="BHLH" evidence="7">
    <location>
        <begin position="285"/>
        <end position="334"/>
    </location>
</feature>
<dbReference type="SMART" id="SM00353">
    <property type="entry name" value="HLH"/>
    <property type="match status" value="1"/>
</dbReference>
<comment type="subcellular location">
    <subcellularLocation>
        <location evidence="1">Nucleus</location>
    </subcellularLocation>
</comment>
<organism evidence="8">
    <name type="scientific">Oryza punctata</name>
    <name type="common">Red rice</name>
    <dbReference type="NCBI Taxonomy" id="4537"/>
    <lineage>
        <taxon>Eukaryota</taxon>
        <taxon>Viridiplantae</taxon>
        <taxon>Streptophyta</taxon>
        <taxon>Embryophyta</taxon>
        <taxon>Tracheophyta</taxon>
        <taxon>Spermatophyta</taxon>
        <taxon>Magnoliopsida</taxon>
        <taxon>Liliopsida</taxon>
        <taxon>Poales</taxon>
        <taxon>Poaceae</taxon>
        <taxon>BOP clade</taxon>
        <taxon>Oryzoideae</taxon>
        <taxon>Oryzeae</taxon>
        <taxon>Oryzinae</taxon>
        <taxon>Oryza</taxon>
    </lineage>
</organism>
<dbReference type="Gene3D" id="4.10.280.10">
    <property type="entry name" value="Helix-loop-helix DNA-binding domain"/>
    <property type="match status" value="1"/>
</dbReference>
<dbReference type="InterPro" id="IPR036638">
    <property type="entry name" value="HLH_DNA-bd_sf"/>
</dbReference>
<evidence type="ECO:0000313" key="8">
    <source>
        <dbReference type="EnsemblPlants" id="OPUNC02G01010.1"/>
    </source>
</evidence>
<dbReference type="GO" id="GO:0005634">
    <property type="term" value="C:nucleus"/>
    <property type="evidence" value="ECO:0007669"/>
    <property type="project" value="UniProtKB-SubCell"/>
</dbReference>
<dbReference type="PANTHER" id="PTHR31945">
    <property type="entry name" value="TRANSCRIPTION FACTOR SCREAM2-RELATED"/>
    <property type="match status" value="1"/>
</dbReference>
<dbReference type="CDD" id="cd11443">
    <property type="entry name" value="bHLH_AtAMS_like"/>
    <property type="match status" value="1"/>
</dbReference>
<proteinExistence type="inferred from homology"/>
<evidence type="ECO:0000256" key="5">
    <source>
        <dbReference type="ARBA" id="ARBA00023242"/>
    </source>
</evidence>
<dbReference type="PANTHER" id="PTHR31945:SF11">
    <property type="entry name" value="TRANSCRIPTION FACTOR ABORTED MICROSPORES"/>
    <property type="match status" value="1"/>
</dbReference>
<keyword evidence="9" id="KW-1185">Reference proteome</keyword>
<protein>
    <recommendedName>
        <fullName evidence="7">BHLH domain-containing protein</fullName>
    </recommendedName>
</protein>
<dbReference type="GO" id="GO:0003700">
    <property type="term" value="F:DNA-binding transcription factor activity"/>
    <property type="evidence" value="ECO:0007669"/>
    <property type="project" value="TreeGrafter"/>
</dbReference>
<feature type="region of interest" description="Disordered" evidence="6">
    <location>
        <begin position="245"/>
        <end position="293"/>
    </location>
</feature>
<evidence type="ECO:0000256" key="3">
    <source>
        <dbReference type="ARBA" id="ARBA00023015"/>
    </source>
</evidence>
<keyword evidence="3" id="KW-0805">Transcription regulation</keyword>
<sequence>MGGGDHLLMKSSNAAAAADAVNGGGTSLDAALTPLVGADGWDYCIYWRLSPDQRFLEMTGFCCSSELEAQVSALLDLPSSIPLDSSSIGMHAQALLSNQPIWQSSSEEEEADGGGAKTRLLVPVAGGLVELFASRYMAEEQQMAELVMAQCGVVTARGGAGAGDDGGGQAWPPPETPGFQWDGGADVQRLMYGGSSLNLFDAAADDPFLGGGGGDAVGDAAAAAAAGAWQYAGVAVSEPSVAVQEQMQHAAGGGVAESGSEGRELHGGDPEDDGDGEGRSGGAKRQQCKNLEAERKRRKKLNGHLYKLRSLVPNITKMDRASILGDAIDYIVGLQKQVKELQDELEDNHVHPGDMSKPPDVLIDHLPPASLVGLDNDDASPPNSHQQQPPLAGSSRRRSNKDPAMADGGGGGHRMEPQLEVRQLQGNELFVQLLWEHKSGGFVRLMDAMNALGLEVINVNVTTYNTLVLNVFRVMVVLRSPSPWPCTRARELTPSWLGLQVRDNEVAMQADRVRDSLLEVTRETYPGEWPSPSQEDDAKFDAGDGGHAAAAAAAGGEHNHEEVGGGYHQHLHYLAFD</sequence>
<dbReference type="Pfam" id="PF00010">
    <property type="entry name" value="HLH"/>
    <property type="match status" value="1"/>
</dbReference>
<keyword evidence="5" id="KW-0539">Nucleus</keyword>
<evidence type="ECO:0000313" key="9">
    <source>
        <dbReference type="Proteomes" id="UP000026962"/>
    </source>
</evidence>
<feature type="region of interest" description="Disordered" evidence="6">
    <location>
        <begin position="524"/>
        <end position="564"/>
    </location>
</feature>
<dbReference type="AlphaFoldDB" id="A0A0E0JUT1"/>
<dbReference type="InterPro" id="IPR011598">
    <property type="entry name" value="bHLH_dom"/>
</dbReference>
<feature type="region of interest" description="Disordered" evidence="6">
    <location>
        <begin position="348"/>
        <end position="415"/>
    </location>
</feature>
<feature type="compositionally biased region" description="Low complexity" evidence="6">
    <location>
        <begin position="547"/>
        <end position="556"/>
    </location>
</feature>
<dbReference type="Proteomes" id="UP000026962">
    <property type="component" value="Chromosome 2"/>
</dbReference>
<dbReference type="OMA" id="HPRTKAC"/>
<dbReference type="eggNOG" id="ENOG502QQUB">
    <property type="taxonomic scope" value="Eukaryota"/>
</dbReference>
<evidence type="ECO:0000256" key="6">
    <source>
        <dbReference type="SAM" id="MobiDB-lite"/>
    </source>
</evidence>
<evidence type="ECO:0000256" key="2">
    <source>
        <dbReference type="ARBA" id="ARBA00005510"/>
    </source>
</evidence>